<evidence type="ECO:0000256" key="1">
    <source>
        <dbReference type="ARBA" id="ARBA00000077"/>
    </source>
</evidence>
<dbReference type="EMBL" id="VUNR01000007">
    <property type="protein sequence ID" value="MSU08373.1"/>
    <property type="molecule type" value="Genomic_DNA"/>
</dbReference>
<dbReference type="PANTHER" id="PTHR10954">
    <property type="entry name" value="RIBONUCLEASE H2 SUBUNIT A"/>
    <property type="match status" value="1"/>
</dbReference>
<evidence type="ECO:0000256" key="17">
    <source>
        <dbReference type="SAM" id="Coils"/>
    </source>
</evidence>
<comment type="function">
    <text evidence="3 14 16">Endonuclease that specifically degrades the RNA of RNA-DNA hybrids.</text>
</comment>
<keyword evidence="9 14" id="KW-0540">Nuclease</keyword>
<feature type="binding site" evidence="14 15">
    <location>
        <position position="174"/>
    </location>
    <ligand>
        <name>a divalent metal cation</name>
        <dbReference type="ChEBI" id="CHEBI:60240"/>
    </ligand>
</feature>
<comment type="subcellular location">
    <subcellularLocation>
        <location evidence="4 14">Cytoplasm</location>
    </subcellularLocation>
</comment>
<dbReference type="GO" id="GO:0003723">
    <property type="term" value="F:RNA binding"/>
    <property type="evidence" value="ECO:0007669"/>
    <property type="project" value="UniProtKB-UniRule"/>
</dbReference>
<evidence type="ECO:0000259" key="18">
    <source>
        <dbReference type="PROSITE" id="PS51975"/>
    </source>
</evidence>
<comment type="similarity">
    <text evidence="5 14 16">Belongs to the RNase HII family.</text>
</comment>
<feature type="domain" description="RNase H type-2" evidence="18">
    <location>
        <begin position="76"/>
        <end position="263"/>
    </location>
</feature>
<keyword evidence="17" id="KW-0175">Coiled coil</keyword>
<organism evidence="19 20">
    <name type="scientific">Anaerovibrio slackiae</name>
    <dbReference type="NCBI Taxonomy" id="2652309"/>
    <lineage>
        <taxon>Bacteria</taxon>
        <taxon>Bacillati</taxon>
        <taxon>Bacillota</taxon>
        <taxon>Negativicutes</taxon>
        <taxon>Selenomonadales</taxon>
        <taxon>Selenomonadaceae</taxon>
        <taxon>Anaerovibrio</taxon>
    </lineage>
</organism>
<dbReference type="GO" id="GO:0030145">
    <property type="term" value="F:manganese ion binding"/>
    <property type="evidence" value="ECO:0007669"/>
    <property type="project" value="UniProtKB-UniRule"/>
</dbReference>
<keyword evidence="11 14" id="KW-0255">Endonuclease</keyword>
<evidence type="ECO:0000256" key="6">
    <source>
        <dbReference type="ARBA" id="ARBA00012180"/>
    </source>
</evidence>
<evidence type="ECO:0000256" key="13">
    <source>
        <dbReference type="ARBA" id="ARBA00023211"/>
    </source>
</evidence>
<dbReference type="NCBIfam" id="NF000594">
    <property type="entry name" value="PRK00015.1-1"/>
    <property type="match status" value="1"/>
</dbReference>
<dbReference type="Gene3D" id="3.30.420.10">
    <property type="entry name" value="Ribonuclease H-like superfamily/Ribonuclease H"/>
    <property type="match status" value="1"/>
</dbReference>
<feature type="coiled-coil region" evidence="17">
    <location>
        <begin position="1"/>
        <end position="63"/>
    </location>
</feature>
<feature type="binding site" evidence="14 15">
    <location>
        <position position="83"/>
    </location>
    <ligand>
        <name>a divalent metal cation</name>
        <dbReference type="ChEBI" id="CHEBI:60240"/>
    </ligand>
</feature>
<dbReference type="PANTHER" id="PTHR10954:SF18">
    <property type="entry name" value="RIBONUCLEASE HII"/>
    <property type="match status" value="1"/>
</dbReference>
<dbReference type="InterPro" id="IPR024567">
    <property type="entry name" value="RNase_HII/HIII_dom"/>
</dbReference>
<keyword evidence="20" id="KW-1185">Reference proteome</keyword>
<evidence type="ECO:0000256" key="16">
    <source>
        <dbReference type="RuleBase" id="RU003515"/>
    </source>
</evidence>
<protein>
    <recommendedName>
        <fullName evidence="7 14">Ribonuclease HII</fullName>
        <shortName evidence="14">RNase HII</shortName>
        <ecNumber evidence="6 14">3.1.26.4</ecNumber>
    </recommendedName>
</protein>
<gene>
    <name evidence="14" type="primary">rnhB</name>
    <name evidence="19" type="ORF">FYJ84_05160</name>
</gene>
<evidence type="ECO:0000256" key="12">
    <source>
        <dbReference type="ARBA" id="ARBA00022801"/>
    </source>
</evidence>
<dbReference type="InterPro" id="IPR022898">
    <property type="entry name" value="RNase_HII"/>
</dbReference>
<evidence type="ECO:0000256" key="4">
    <source>
        <dbReference type="ARBA" id="ARBA00004496"/>
    </source>
</evidence>
<feature type="binding site" evidence="14 15">
    <location>
        <position position="82"/>
    </location>
    <ligand>
        <name>a divalent metal cation</name>
        <dbReference type="ChEBI" id="CHEBI:60240"/>
    </ligand>
</feature>
<proteinExistence type="inferred from homology"/>
<accession>A0A6I2UA44</accession>
<evidence type="ECO:0000256" key="8">
    <source>
        <dbReference type="ARBA" id="ARBA00022490"/>
    </source>
</evidence>
<evidence type="ECO:0000256" key="3">
    <source>
        <dbReference type="ARBA" id="ARBA00004065"/>
    </source>
</evidence>
<dbReference type="GO" id="GO:0004523">
    <property type="term" value="F:RNA-DNA hybrid ribonuclease activity"/>
    <property type="evidence" value="ECO:0007669"/>
    <property type="project" value="UniProtKB-UniRule"/>
</dbReference>
<dbReference type="InterPro" id="IPR001352">
    <property type="entry name" value="RNase_HII/HIII"/>
</dbReference>
<evidence type="ECO:0000256" key="2">
    <source>
        <dbReference type="ARBA" id="ARBA00001946"/>
    </source>
</evidence>
<comment type="cofactor">
    <cofactor evidence="14 15">
        <name>Mn(2+)</name>
        <dbReference type="ChEBI" id="CHEBI:29035"/>
    </cofactor>
    <cofactor evidence="14 15">
        <name>Mg(2+)</name>
        <dbReference type="ChEBI" id="CHEBI:18420"/>
    </cofactor>
    <text evidence="14 15">Manganese or magnesium. Binds 1 divalent metal ion per monomer in the absence of substrate. May bind a second metal ion after substrate binding.</text>
</comment>
<keyword evidence="13 14" id="KW-0464">Manganese</keyword>
<dbReference type="SUPFAM" id="SSF53098">
    <property type="entry name" value="Ribonuclease H-like"/>
    <property type="match status" value="1"/>
</dbReference>
<dbReference type="CDD" id="cd07182">
    <property type="entry name" value="RNase_HII_bacteria_HII_like"/>
    <property type="match status" value="1"/>
</dbReference>
<dbReference type="GO" id="GO:0005737">
    <property type="term" value="C:cytoplasm"/>
    <property type="evidence" value="ECO:0007669"/>
    <property type="project" value="UniProtKB-SubCell"/>
</dbReference>
<evidence type="ECO:0000313" key="19">
    <source>
        <dbReference type="EMBL" id="MSU08373.1"/>
    </source>
</evidence>
<evidence type="ECO:0000256" key="9">
    <source>
        <dbReference type="ARBA" id="ARBA00022722"/>
    </source>
</evidence>
<dbReference type="FunFam" id="3.30.420.10:FF:000006">
    <property type="entry name" value="Ribonuclease HII"/>
    <property type="match status" value="1"/>
</dbReference>
<dbReference type="EC" id="3.1.26.4" evidence="6 14"/>
<name>A0A6I2UA44_9FIRM</name>
<evidence type="ECO:0000256" key="11">
    <source>
        <dbReference type="ARBA" id="ARBA00022759"/>
    </source>
</evidence>
<dbReference type="PROSITE" id="PS51975">
    <property type="entry name" value="RNASE_H_2"/>
    <property type="match status" value="1"/>
</dbReference>
<keyword evidence="10 14" id="KW-0479">Metal-binding</keyword>
<dbReference type="GeneID" id="96778297"/>
<evidence type="ECO:0000256" key="10">
    <source>
        <dbReference type="ARBA" id="ARBA00022723"/>
    </source>
</evidence>
<evidence type="ECO:0000256" key="15">
    <source>
        <dbReference type="PROSITE-ProRule" id="PRU01319"/>
    </source>
</evidence>
<comment type="caution">
    <text evidence="19">The sequence shown here is derived from an EMBL/GenBank/DDBJ whole genome shotgun (WGS) entry which is preliminary data.</text>
</comment>
<dbReference type="AlphaFoldDB" id="A0A6I2UA44"/>
<dbReference type="GO" id="GO:0043137">
    <property type="term" value="P:DNA replication, removal of RNA primer"/>
    <property type="evidence" value="ECO:0007669"/>
    <property type="project" value="TreeGrafter"/>
</dbReference>
<dbReference type="GO" id="GO:0032299">
    <property type="term" value="C:ribonuclease H2 complex"/>
    <property type="evidence" value="ECO:0007669"/>
    <property type="project" value="TreeGrafter"/>
</dbReference>
<evidence type="ECO:0000313" key="20">
    <source>
        <dbReference type="Proteomes" id="UP000433181"/>
    </source>
</evidence>
<dbReference type="InterPro" id="IPR012337">
    <property type="entry name" value="RNaseH-like_sf"/>
</dbReference>
<dbReference type="InterPro" id="IPR036397">
    <property type="entry name" value="RNaseH_sf"/>
</dbReference>
<dbReference type="Pfam" id="PF01351">
    <property type="entry name" value="RNase_HII"/>
    <property type="match status" value="1"/>
</dbReference>
<reference evidence="19 20" key="1">
    <citation type="submission" date="2019-08" db="EMBL/GenBank/DDBJ databases">
        <title>In-depth cultivation of the pig gut microbiome towards novel bacterial diversity and tailored functional studies.</title>
        <authorList>
            <person name="Wylensek D."/>
            <person name="Hitch T.C.A."/>
            <person name="Clavel T."/>
        </authorList>
    </citation>
    <scope>NUCLEOTIDE SEQUENCE [LARGE SCALE GENOMIC DNA]</scope>
    <source>
        <strain evidence="19 20">WCA-693-APC-5D-A</strain>
    </source>
</reference>
<keyword evidence="12 14" id="KW-0378">Hydrolase</keyword>
<dbReference type="GO" id="GO:0006298">
    <property type="term" value="P:mismatch repair"/>
    <property type="evidence" value="ECO:0007669"/>
    <property type="project" value="TreeGrafter"/>
</dbReference>
<comment type="cofactor">
    <cofactor evidence="2">
        <name>Mg(2+)</name>
        <dbReference type="ChEBI" id="CHEBI:18420"/>
    </cofactor>
</comment>
<evidence type="ECO:0000256" key="7">
    <source>
        <dbReference type="ARBA" id="ARBA00019179"/>
    </source>
</evidence>
<sequence>MDISNLTIKELERLFKQEQENQITDELLAACRNDSRIAAQKLVQKYERQQAKLAEEKKRLLAMYQFEEEGRQKGFEVIAGVDEAGRGPLAGPVSVAAVILPPQLLLPHLNDSKKLSPKVRDELYEDIMAKAVAVRQVFVEPEVIDRLNILQATMQGMYDAIFALPCEPQLVLIDAVHLKELNIPQLSLIKGDARSASIAAASIIAKVARDRLMDEYDKQYPQYGFASHKGYGTAEHVAAIRKYGPCPIHRLTFEPVRSIAAGK</sequence>
<dbReference type="RefSeq" id="WP_154406539.1">
    <property type="nucleotide sequence ID" value="NZ_JAQXJM010000035.1"/>
</dbReference>
<comment type="catalytic activity">
    <reaction evidence="1 14 15 16">
        <text>Endonucleolytic cleavage to 5'-phosphomonoester.</text>
        <dbReference type="EC" id="3.1.26.4"/>
    </reaction>
</comment>
<keyword evidence="8 14" id="KW-0963">Cytoplasm</keyword>
<evidence type="ECO:0000256" key="14">
    <source>
        <dbReference type="HAMAP-Rule" id="MF_00052"/>
    </source>
</evidence>
<dbReference type="Proteomes" id="UP000433181">
    <property type="component" value="Unassembled WGS sequence"/>
</dbReference>
<dbReference type="NCBIfam" id="NF000595">
    <property type="entry name" value="PRK00015.1-3"/>
    <property type="match status" value="1"/>
</dbReference>
<dbReference type="HAMAP" id="MF_00052_B">
    <property type="entry name" value="RNase_HII_B"/>
    <property type="match status" value="1"/>
</dbReference>
<evidence type="ECO:0000256" key="5">
    <source>
        <dbReference type="ARBA" id="ARBA00007383"/>
    </source>
</evidence>